<dbReference type="Proteomes" id="UP000654075">
    <property type="component" value="Unassembled WGS sequence"/>
</dbReference>
<accession>A0A813DU81</accession>
<evidence type="ECO:0000256" key="1">
    <source>
        <dbReference type="ARBA" id="ARBA00022679"/>
    </source>
</evidence>
<feature type="compositionally biased region" description="Basic and acidic residues" evidence="7">
    <location>
        <begin position="18"/>
        <end position="47"/>
    </location>
</feature>
<feature type="domain" description="RWD" evidence="9">
    <location>
        <begin position="68"/>
        <end position="206"/>
    </location>
</feature>
<feature type="region of interest" description="Disordered" evidence="7">
    <location>
        <begin position="1"/>
        <end position="64"/>
    </location>
</feature>
<protein>
    <submittedName>
        <fullName evidence="10">Uncharacterized protein</fullName>
    </submittedName>
</protein>
<feature type="region of interest" description="Disordered" evidence="7">
    <location>
        <begin position="386"/>
        <end position="423"/>
    </location>
</feature>
<dbReference type="InterPro" id="IPR017441">
    <property type="entry name" value="Protein_kinase_ATP_BS"/>
</dbReference>
<dbReference type="OrthoDB" id="1405469at2759"/>
<dbReference type="OMA" id="AHEANHV"/>
<evidence type="ECO:0000313" key="11">
    <source>
        <dbReference type="Proteomes" id="UP000654075"/>
    </source>
</evidence>
<feature type="non-terminal residue" evidence="10">
    <location>
        <position position="562"/>
    </location>
</feature>
<organism evidence="10 11">
    <name type="scientific">Polarella glacialis</name>
    <name type="common">Dinoflagellate</name>
    <dbReference type="NCBI Taxonomy" id="89957"/>
    <lineage>
        <taxon>Eukaryota</taxon>
        <taxon>Sar</taxon>
        <taxon>Alveolata</taxon>
        <taxon>Dinophyceae</taxon>
        <taxon>Suessiales</taxon>
        <taxon>Suessiaceae</taxon>
        <taxon>Polarella</taxon>
    </lineage>
</organism>
<dbReference type="InterPro" id="IPR050339">
    <property type="entry name" value="CC_SR_Kinase"/>
</dbReference>
<dbReference type="EMBL" id="CAJNNV010003420">
    <property type="protein sequence ID" value="CAE8588981.1"/>
    <property type="molecule type" value="Genomic_DNA"/>
</dbReference>
<dbReference type="InterPro" id="IPR006575">
    <property type="entry name" value="RWD_dom"/>
</dbReference>
<evidence type="ECO:0000256" key="6">
    <source>
        <dbReference type="PROSITE-ProRule" id="PRU10141"/>
    </source>
</evidence>
<dbReference type="GO" id="GO:0005829">
    <property type="term" value="C:cytosol"/>
    <property type="evidence" value="ECO:0007669"/>
    <property type="project" value="TreeGrafter"/>
</dbReference>
<feature type="region of interest" description="Disordered" evidence="7">
    <location>
        <begin position="540"/>
        <end position="562"/>
    </location>
</feature>
<evidence type="ECO:0000256" key="5">
    <source>
        <dbReference type="ARBA" id="ARBA00023193"/>
    </source>
</evidence>
<feature type="compositionally biased region" description="Low complexity" evidence="7">
    <location>
        <begin position="407"/>
        <end position="417"/>
    </location>
</feature>
<dbReference type="PANTHER" id="PTHR11042:SF136">
    <property type="entry name" value="EIF-2-ALPHA KINASE GCN2"/>
    <property type="match status" value="1"/>
</dbReference>
<dbReference type="Gene3D" id="3.30.200.20">
    <property type="entry name" value="Phosphorylase Kinase, domain 1"/>
    <property type="match status" value="1"/>
</dbReference>
<dbReference type="AlphaFoldDB" id="A0A813DU81"/>
<keyword evidence="2 6" id="KW-0547">Nucleotide-binding</keyword>
<dbReference type="Pfam" id="PF00069">
    <property type="entry name" value="Pkinase"/>
    <property type="match status" value="1"/>
</dbReference>
<dbReference type="SUPFAM" id="SSF56112">
    <property type="entry name" value="Protein kinase-like (PK-like)"/>
    <property type="match status" value="1"/>
</dbReference>
<keyword evidence="11" id="KW-1185">Reference proteome</keyword>
<evidence type="ECO:0000256" key="2">
    <source>
        <dbReference type="ARBA" id="ARBA00022741"/>
    </source>
</evidence>
<dbReference type="GO" id="GO:0017148">
    <property type="term" value="P:negative regulation of translation"/>
    <property type="evidence" value="ECO:0007669"/>
    <property type="project" value="UniProtKB-KW"/>
</dbReference>
<feature type="region of interest" description="Disordered" evidence="7">
    <location>
        <begin position="220"/>
        <end position="239"/>
    </location>
</feature>
<dbReference type="GO" id="GO:0005634">
    <property type="term" value="C:nucleus"/>
    <property type="evidence" value="ECO:0007669"/>
    <property type="project" value="TreeGrafter"/>
</dbReference>
<evidence type="ECO:0000313" key="10">
    <source>
        <dbReference type="EMBL" id="CAE8588981.1"/>
    </source>
</evidence>
<keyword evidence="3" id="KW-0418">Kinase</keyword>
<keyword evidence="1" id="KW-0808">Transferase</keyword>
<evidence type="ECO:0000256" key="4">
    <source>
        <dbReference type="ARBA" id="ARBA00022840"/>
    </source>
</evidence>
<dbReference type="PROSITE" id="PS50908">
    <property type="entry name" value="RWD"/>
    <property type="match status" value="1"/>
</dbReference>
<dbReference type="PROSITE" id="PS50011">
    <property type="entry name" value="PROTEIN_KINASE_DOM"/>
    <property type="match status" value="1"/>
</dbReference>
<name>A0A813DU81_POLGL</name>
<keyword evidence="5" id="KW-0652">Protein synthesis inhibitor</keyword>
<evidence type="ECO:0000259" key="9">
    <source>
        <dbReference type="PROSITE" id="PS50908"/>
    </source>
</evidence>
<feature type="region of interest" description="Disordered" evidence="7">
    <location>
        <begin position="315"/>
        <end position="348"/>
    </location>
</feature>
<dbReference type="InterPro" id="IPR011009">
    <property type="entry name" value="Kinase-like_dom_sf"/>
</dbReference>
<dbReference type="CDD" id="cd23823">
    <property type="entry name" value="RWD_GCN2"/>
    <property type="match status" value="1"/>
</dbReference>
<evidence type="ECO:0000256" key="3">
    <source>
        <dbReference type="ARBA" id="ARBA00022777"/>
    </source>
</evidence>
<dbReference type="GO" id="GO:0004694">
    <property type="term" value="F:eukaryotic translation initiation factor 2alpha kinase activity"/>
    <property type="evidence" value="ECO:0007669"/>
    <property type="project" value="TreeGrafter"/>
</dbReference>
<dbReference type="InterPro" id="IPR000719">
    <property type="entry name" value="Prot_kinase_dom"/>
</dbReference>
<dbReference type="SUPFAM" id="SSF54495">
    <property type="entry name" value="UBC-like"/>
    <property type="match status" value="1"/>
</dbReference>
<dbReference type="Gene3D" id="3.10.110.10">
    <property type="entry name" value="Ubiquitin Conjugating Enzyme"/>
    <property type="match status" value="1"/>
</dbReference>
<dbReference type="GO" id="GO:0005524">
    <property type="term" value="F:ATP binding"/>
    <property type="evidence" value="ECO:0007669"/>
    <property type="project" value="UniProtKB-UniRule"/>
</dbReference>
<evidence type="ECO:0000256" key="7">
    <source>
        <dbReference type="SAM" id="MobiDB-lite"/>
    </source>
</evidence>
<feature type="domain" description="Protein kinase" evidence="8">
    <location>
        <begin position="435"/>
        <end position="562"/>
    </location>
</feature>
<gene>
    <name evidence="10" type="ORF">PGLA1383_LOCUS7762</name>
</gene>
<feature type="binding site" evidence="6">
    <location>
        <position position="464"/>
    </location>
    <ligand>
        <name>ATP</name>
        <dbReference type="ChEBI" id="CHEBI:30616"/>
    </ligand>
</feature>
<feature type="compositionally biased region" description="Basic and acidic residues" evidence="7">
    <location>
        <begin position="220"/>
        <end position="234"/>
    </location>
</feature>
<sequence length="562" mass="61204">MRAESKEEDWPALAAKKPAKEPELKKGHRNATEKGAARRAWEPEPFRVRPRMGAGETSMGGLPDRQENELTAIKAIFEGAVQDLPATGSEGAGEVIVDASGETAKLRSSTPVRRYRVRLCASSGCSDSVPAAATEAGGGPTAELEVTYGRLYPMETPALLVDKVDGLPKAAYLELKRRVLAEVEQNAGEECVYEVCSAISELLRQHHDPSAEMPLHERMRRRQAEEAEKQEEAARQGLEQAQRKAVEEWEQQMQAERKRLQRYQEKRRAAERVGEGRGGGNLDFLPEDSEIGIKACAAEKKQLLAAAPASALAVQRHPPSDELSARFRGSAPKLPADDERSDSSLSSFLGDDSSLGGVVFEAVEEPEVPMTITWDLQGLPAATVKDSRQRRQAQLSASPLLCPPDKGPAAAPSPGKAADTKANNITGAGRYSTDFEEIRFLGKGGFGTVTKVRHKVDRQLYAIKRLELVGSAAERERLLQECALLPRLTHLHIVRYYQAWIEMEQVDIGSVRVGASGAAIALAKLGGRAPVKRRTSVRTVPAEVPQEGDDWLSHNGTPGAWN</sequence>
<comment type="caution">
    <text evidence="10">The sequence shown here is derived from an EMBL/GenBank/DDBJ whole genome shotgun (WGS) entry which is preliminary data.</text>
</comment>
<dbReference type="Pfam" id="PF05773">
    <property type="entry name" value="RWD"/>
    <property type="match status" value="1"/>
</dbReference>
<keyword evidence="4 6" id="KW-0067">ATP-binding</keyword>
<dbReference type="PANTHER" id="PTHR11042">
    <property type="entry name" value="EUKARYOTIC TRANSLATION INITIATION FACTOR 2-ALPHA KINASE EIF2-ALPHA KINASE -RELATED"/>
    <property type="match status" value="1"/>
</dbReference>
<proteinExistence type="predicted"/>
<reference evidence="10" key="1">
    <citation type="submission" date="2021-02" db="EMBL/GenBank/DDBJ databases">
        <authorList>
            <person name="Dougan E. K."/>
            <person name="Rhodes N."/>
            <person name="Thang M."/>
            <person name="Chan C."/>
        </authorList>
    </citation>
    <scope>NUCLEOTIDE SEQUENCE</scope>
</reference>
<dbReference type="InterPro" id="IPR016135">
    <property type="entry name" value="UBQ-conjugating_enzyme/RWD"/>
</dbReference>
<evidence type="ECO:0000259" key="8">
    <source>
        <dbReference type="PROSITE" id="PS50011"/>
    </source>
</evidence>
<dbReference type="PROSITE" id="PS00107">
    <property type="entry name" value="PROTEIN_KINASE_ATP"/>
    <property type="match status" value="1"/>
</dbReference>